<evidence type="ECO:0000313" key="2">
    <source>
        <dbReference type="EMBL" id="CRG91302.1"/>
    </source>
</evidence>
<feature type="compositionally biased region" description="Gly residues" evidence="1">
    <location>
        <begin position="294"/>
        <end position="304"/>
    </location>
</feature>
<feature type="region of interest" description="Disordered" evidence="1">
    <location>
        <begin position="1"/>
        <end position="129"/>
    </location>
</feature>
<evidence type="ECO:0000313" key="3">
    <source>
        <dbReference type="Proteomes" id="UP000054383"/>
    </source>
</evidence>
<feature type="region of interest" description="Disordered" evidence="1">
    <location>
        <begin position="147"/>
        <end position="434"/>
    </location>
</feature>
<feature type="compositionally biased region" description="Basic and acidic residues" evidence="1">
    <location>
        <begin position="72"/>
        <end position="93"/>
    </location>
</feature>
<dbReference type="OrthoDB" id="10612689at2759"/>
<proteinExistence type="predicted"/>
<organism evidence="2 3">
    <name type="scientific">Talaromyces islandicus</name>
    <name type="common">Penicillium islandicum</name>
    <dbReference type="NCBI Taxonomy" id="28573"/>
    <lineage>
        <taxon>Eukaryota</taxon>
        <taxon>Fungi</taxon>
        <taxon>Dikarya</taxon>
        <taxon>Ascomycota</taxon>
        <taxon>Pezizomycotina</taxon>
        <taxon>Eurotiomycetes</taxon>
        <taxon>Eurotiomycetidae</taxon>
        <taxon>Eurotiales</taxon>
        <taxon>Trichocomaceae</taxon>
        <taxon>Talaromyces</taxon>
        <taxon>Talaromyces sect. Islandici</taxon>
    </lineage>
</organism>
<feature type="compositionally biased region" description="Polar residues" evidence="1">
    <location>
        <begin position="1"/>
        <end position="11"/>
    </location>
</feature>
<keyword evidence="3" id="KW-1185">Reference proteome</keyword>
<feature type="compositionally biased region" description="Polar residues" evidence="1">
    <location>
        <begin position="174"/>
        <end position="187"/>
    </location>
</feature>
<gene>
    <name evidence="2" type="ORF">PISL3812_08350</name>
</gene>
<sequence length="622" mass="69678">MGAIESTMTSRDNTKPKRNRKNDKAERDSIQSFYSANEQPEIHDDGYYHLPEISPEEAAWSSSLEQQNMAGRLDETFSLAEEHHPDNPRHSSRLDTPFTVPSEYSPAEPQPSSNLDAPFPVPDSWNCPVETQVSGRLDAPFSEYAEDPFASTLSSYGDDDKKSTRSRKGKYRPESSTSLNSQITRGINNYHGDEPAPTLQSPFHPHYDDVSVPLPLNTRGKHPTGTRLTKKKIPLSGISPPPPPPSRPPPPAPPPRLEMPPPQEQKSRRYLSKRQPLPPSLPLQTSSHHKFSGSGSGHGYGYGDAGPDISSLSGDVLGRPLEKKKQPSIRGVGSKGCHGESKSTDDKPPVRRPEQQQQQQQLRHTRDPSISPVSPVSPGHRDSPVSPISPLTTTEDDDDDDQHHRGDSQESEKSPVSFSQGRGNSDSEVQVLQPTKLKPERIFFASPSRWWTPDAESDSDTEADSTLRRPDAPKRGQFTGRFEFELEIPVATHETTVIEECLRITEFDIYAVVDKHRHKKSPSYLTCTSPSFCYRMDNNPAKTTIDRPKIESDDDMSLPSTKETCKVRYYGFVRDLLLPRNMAECCKICTTFRVDYSPNMIFKVTLEDWEVDVSWVASVREQ</sequence>
<name>A0A0U1M7H0_TALIS</name>
<feature type="compositionally biased region" description="Basic and acidic residues" evidence="1">
    <location>
        <begin position="465"/>
        <end position="474"/>
    </location>
</feature>
<feature type="compositionally biased region" description="Polar residues" evidence="1">
    <location>
        <begin position="414"/>
        <end position="433"/>
    </location>
</feature>
<dbReference type="Proteomes" id="UP000054383">
    <property type="component" value="Unassembled WGS sequence"/>
</dbReference>
<feature type="compositionally biased region" description="Basic and acidic residues" evidence="1">
    <location>
        <begin position="337"/>
        <end position="354"/>
    </location>
</feature>
<feature type="compositionally biased region" description="Pro residues" evidence="1">
    <location>
        <begin position="239"/>
        <end position="263"/>
    </location>
</feature>
<feature type="region of interest" description="Disordered" evidence="1">
    <location>
        <begin position="450"/>
        <end position="476"/>
    </location>
</feature>
<reference evidence="2 3" key="1">
    <citation type="submission" date="2015-04" db="EMBL/GenBank/DDBJ databases">
        <authorList>
            <person name="Syromyatnikov M.Y."/>
            <person name="Popov V.N."/>
        </authorList>
    </citation>
    <scope>NUCLEOTIDE SEQUENCE [LARGE SCALE GENOMIC DNA]</scope>
    <source>
        <strain evidence="2">WF-38-12</strain>
    </source>
</reference>
<feature type="compositionally biased region" description="Low complexity" evidence="1">
    <location>
        <begin position="368"/>
        <end position="378"/>
    </location>
</feature>
<protein>
    <submittedName>
        <fullName evidence="2">Uncharacterized protein</fullName>
    </submittedName>
</protein>
<feature type="compositionally biased region" description="Polar residues" evidence="1">
    <location>
        <begin position="60"/>
        <end position="69"/>
    </location>
</feature>
<dbReference type="AlphaFoldDB" id="A0A0U1M7H0"/>
<feature type="compositionally biased region" description="Basic residues" evidence="1">
    <location>
        <begin position="219"/>
        <end position="233"/>
    </location>
</feature>
<feature type="compositionally biased region" description="Basic and acidic residues" evidence="1">
    <location>
        <begin position="401"/>
        <end position="413"/>
    </location>
</feature>
<evidence type="ECO:0000256" key="1">
    <source>
        <dbReference type="SAM" id="MobiDB-lite"/>
    </source>
</evidence>
<accession>A0A0U1M7H0</accession>
<dbReference type="EMBL" id="CVMT01000009">
    <property type="protein sequence ID" value="CRG91302.1"/>
    <property type="molecule type" value="Genomic_DNA"/>
</dbReference>